<dbReference type="InterPro" id="IPR038444">
    <property type="entry name" value="DUF465_sf"/>
</dbReference>
<dbReference type="KEGG" id="thyd:TTHT_0641"/>
<dbReference type="Gene3D" id="6.10.280.50">
    <property type="match status" value="1"/>
</dbReference>
<dbReference type="Proteomes" id="UP000595564">
    <property type="component" value="Chromosome"/>
</dbReference>
<dbReference type="AlphaFoldDB" id="A0A7R6PT90"/>
<dbReference type="RefSeq" id="WP_201328560.1">
    <property type="nucleotide sequence ID" value="NZ_AP017470.1"/>
</dbReference>
<keyword evidence="2" id="KW-1185">Reference proteome</keyword>
<dbReference type="EMBL" id="AP017470">
    <property type="protein sequence ID" value="BBB32217.1"/>
    <property type="molecule type" value="Genomic_DNA"/>
</dbReference>
<evidence type="ECO:0000313" key="2">
    <source>
        <dbReference type="Proteomes" id="UP000595564"/>
    </source>
</evidence>
<dbReference type="Pfam" id="PF04325">
    <property type="entry name" value="DUF465"/>
    <property type="match status" value="1"/>
</dbReference>
<evidence type="ECO:0008006" key="3">
    <source>
        <dbReference type="Google" id="ProtNLM"/>
    </source>
</evidence>
<organism evidence="1 2">
    <name type="scientific">Thermotomaculum hydrothermale</name>
    <dbReference type="NCBI Taxonomy" id="981385"/>
    <lineage>
        <taxon>Bacteria</taxon>
        <taxon>Pseudomonadati</taxon>
        <taxon>Acidobacteriota</taxon>
        <taxon>Holophagae</taxon>
        <taxon>Thermotomaculales</taxon>
        <taxon>Thermotomaculaceae</taxon>
        <taxon>Thermotomaculum</taxon>
    </lineage>
</organism>
<gene>
    <name evidence="1" type="ORF">TTHT_0641</name>
</gene>
<sequence length="79" mass="9747">MIKLSEEQVKEILYKENPEFKQLKDKHASFEARLQELLKKSRLSNEEELELHEIKKQKLILKDKMYQMIREYRETHKSE</sequence>
<name>A0A7R6PT90_9BACT</name>
<proteinExistence type="predicted"/>
<dbReference type="InterPro" id="IPR007420">
    <property type="entry name" value="DUF465"/>
</dbReference>
<reference evidence="1 2" key="1">
    <citation type="journal article" date="2012" name="Extremophiles">
        <title>Thermotomaculum hydrothermale gen. nov., sp. nov., a novel heterotrophic thermophile within the phylum Acidobacteria from a deep-sea hydrothermal vent chimney in the Southern Okinawa Trough.</title>
        <authorList>
            <person name="Izumi H."/>
            <person name="Nunoura T."/>
            <person name="Miyazaki M."/>
            <person name="Mino S."/>
            <person name="Toki T."/>
            <person name="Takai K."/>
            <person name="Sako Y."/>
            <person name="Sawabe T."/>
            <person name="Nakagawa S."/>
        </authorList>
    </citation>
    <scope>NUCLEOTIDE SEQUENCE [LARGE SCALE GENOMIC DNA]</scope>
    <source>
        <strain evidence="1 2">AC55</strain>
    </source>
</reference>
<evidence type="ECO:0000313" key="1">
    <source>
        <dbReference type="EMBL" id="BBB32217.1"/>
    </source>
</evidence>
<protein>
    <recommendedName>
        <fullName evidence="3">DUF465 domain-containing protein</fullName>
    </recommendedName>
</protein>
<accession>A0A7R6PT90</accession>